<reference evidence="1 2" key="1">
    <citation type="submission" date="2014-04" db="EMBL/GenBank/DDBJ databases">
        <authorList>
            <consortium name="DOE Joint Genome Institute"/>
            <person name="Kuo A."/>
            <person name="Kohler A."/>
            <person name="Nagy L.G."/>
            <person name="Floudas D."/>
            <person name="Copeland A."/>
            <person name="Barry K.W."/>
            <person name="Cichocki N."/>
            <person name="Veneault-Fourrey C."/>
            <person name="LaButti K."/>
            <person name="Lindquist E.A."/>
            <person name="Lipzen A."/>
            <person name="Lundell T."/>
            <person name="Morin E."/>
            <person name="Murat C."/>
            <person name="Sun H."/>
            <person name="Tunlid A."/>
            <person name="Henrissat B."/>
            <person name="Grigoriev I.V."/>
            <person name="Hibbett D.S."/>
            <person name="Martin F."/>
            <person name="Nordberg H.P."/>
            <person name="Cantor M.N."/>
            <person name="Hua S.X."/>
        </authorList>
    </citation>
    <scope>NUCLEOTIDE SEQUENCE [LARGE SCALE GENOMIC DNA]</scope>
    <source>
        <strain evidence="1 2">Foug A</strain>
    </source>
</reference>
<dbReference type="HOGENOM" id="CLU_1886963_0_0_1"/>
<sequence>MSLERPRTGKRGLMTWFYSDRLCIYRESRIRVPRSRWVGKKRSIRLIFPGLFISLVISRLGPIWTSNEMRPISSVSDFGRWGQAMGKELTSGMAMGHLISKVKSTEAQPRGFWRASEGRHGKVFSVLPFERPVLS</sequence>
<protein>
    <submittedName>
        <fullName evidence="1">Uncharacterized protein</fullName>
    </submittedName>
</protein>
<evidence type="ECO:0000313" key="2">
    <source>
        <dbReference type="Proteomes" id="UP000053989"/>
    </source>
</evidence>
<accession>A0A0C3DFF0</accession>
<keyword evidence="2" id="KW-1185">Reference proteome</keyword>
<gene>
    <name evidence="1" type="ORF">SCLCIDRAFT_338569</name>
</gene>
<name>A0A0C3DFF0_9AGAM</name>
<proteinExistence type="predicted"/>
<reference evidence="2" key="2">
    <citation type="submission" date="2015-01" db="EMBL/GenBank/DDBJ databases">
        <title>Evolutionary Origins and Diversification of the Mycorrhizal Mutualists.</title>
        <authorList>
            <consortium name="DOE Joint Genome Institute"/>
            <consortium name="Mycorrhizal Genomics Consortium"/>
            <person name="Kohler A."/>
            <person name="Kuo A."/>
            <person name="Nagy L.G."/>
            <person name="Floudas D."/>
            <person name="Copeland A."/>
            <person name="Barry K.W."/>
            <person name="Cichocki N."/>
            <person name="Veneault-Fourrey C."/>
            <person name="LaButti K."/>
            <person name="Lindquist E.A."/>
            <person name="Lipzen A."/>
            <person name="Lundell T."/>
            <person name="Morin E."/>
            <person name="Murat C."/>
            <person name="Riley R."/>
            <person name="Ohm R."/>
            <person name="Sun H."/>
            <person name="Tunlid A."/>
            <person name="Henrissat B."/>
            <person name="Grigoriev I.V."/>
            <person name="Hibbett D.S."/>
            <person name="Martin F."/>
        </authorList>
    </citation>
    <scope>NUCLEOTIDE SEQUENCE [LARGE SCALE GENOMIC DNA]</scope>
    <source>
        <strain evidence="2">Foug A</strain>
    </source>
</reference>
<dbReference type="EMBL" id="KN822146">
    <property type="protein sequence ID" value="KIM54821.1"/>
    <property type="molecule type" value="Genomic_DNA"/>
</dbReference>
<dbReference type="InParanoid" id="A0A0C3DFF0"/>
<dbReference type="Proteomes" id="UP000053989">
    <property type="component" value="Unassembled WGS sequence"/>
</dbReference>
<evidence type="ECO:0000313" key="1">
    <source>
        <dbReference type="EMBL" id="KIM54821.1"/>
    </source>
</evidence>
<dbReference type="AlphaFoldDB" id="A0A0C3DFF0"/>
<organism evidence="1 2">
    <name type="scientific">Scleroderma citrinum Foug A</name>
    <dbReference type="NCBI Taxonomy" id="1036808"/>
    <lineage>
        <taxon>Eukaryota</taxon>
        <taxon>Fungi</taxon>
        <taxon>Dikarya</taxon>
        <taxon>Basidiomycota</taxon>
        <taxon>Agaricomycotina</taxon>
        <taxon>Agaricomycetes</taxon>
        <taxon>Agaricomycetidae</taxon>
        <taxon>Boletales</taxon>
        <taxon>Sclerodermatineae</taxon>
        <taxon>Sclerodermataceae</taxon>
        <taxon>Scleroderma</taxon>
    </lineage>
</organism>